<dbReference type="AlphaFoldDB" id="A0A7W8ZJM5"/>
<dbReference type="EMBL" id="JACHCE010000001">
    <property type="protein sequence ID" value="MBB5635232.1"/>
    <property type="molecule type" value="Genomic_DNA"/>
</dbReference>
<reference evidence="3 4" key="1">
    <citation type="submission" date="2020-08" db="EMBL/GenBank/DDBJ databases">
        <title>Genomic Encyclopedia of Type Strains, Phase IV (KMG-V): Genome sequencing to study the core and pangenomes of soil and plant-associated prokaryotes.</title>
        <authorList>
            <person name="Whitman W."/>
        </authorList>
    </citation>
    <scope>NUCLEOTIDE SEQUENCE [LARGE SCALE GENOMIC DNA]</scope>
    <source>
        <strain evidence="3 4">S3M1</strain>
    </source>
</reference>
<accession>A0A7W8ZJM5</accession>
<dbReference type="RefSeq" id="WP_183879679.1">
    <property type="nucleotide sequence ID" value="NZ_JACHCD010000002.1"/>
</dbReference>
<feature type="transmembrane region" description="Helical" evidence="1">
    <location>
        <begin position="52"/>
        <end position="74"/>
    </location>
</feature>
<protein>
    <submittedName>
        <fullName evidence="3">Sensor histidine kinase YesM</fullName>
    </submittedName>
</protein>
<feature type="transmembrane region" description="Helical" evidence="1">
    <location>
        <begin position="21"/>
        <end position="40"/>
    </location>
</feature>
<keyword evidence="3" id="KW-0808">Transferase</keyword>
<gene>
    <name evidence="3" type="ORF">HDE68_001117</name>
</gene>
<dbReference type="SUPFAM" id="SSF55874">
    <property type="entry name" value="ATPase domain of HSP90 chaperone/DNA topoisomerase II/histidine kinase"/>
    <property type="match status" value="1"/>
</dbReference>
<proteinExistence type="predicted"/>
<evidence type="ECO:0000259" key="2">
    <source>
        <dbReference type="Pfam" id="PF06580"/>
    </source>
</evidence>
<evidence type="ECO:0000256" key="1">
    <source>
        <dbReference type="SAM" id="Phobius"/>
    </source>
</evidence>
<dbReference type="PANTHER" id="PTHR34220:SF7">
    <property type="entry name" value="SENSOR HISTIDINE KINASE YPDA"/>
    <property type="match status" value="1"/>
</dbReference>
<dbReference type="InterPro" id="IPR036890">
    <property type="entry name" value="HATPase_C_sf"/>
</dbReference>
<keyword evidence="1" id="KW-0472">Membrane</keyword>
<keyword evidence="1" id="KW-0812">Transmembrane</keyword>
<keyword evidence="3" id="KW-0418">Kinase</keyword>
<feature type="domain" description="Signal transduction histidine kinase internal region" evidence="2">
    <location>
        <begin position="180"/>
        <end position="257"/>
    </location>
</feature>
<evidence type="ECO:0000313" key="4">
    <source>
        <dbReference type="Proteomes" id="UP000537204"/>
    </source>
</evidence>
<feature type="transmembrane region" description="Helical" evidence="1">
    <location>
        <begin position="130"/>
        <end position="150"/>
    </location>
</feature>
<feature type="transmembrane region" description="Helical" evidence="1">
    <location>
        <begin position="83"/>
        <end position="110"/>
    </location>
</feature>
<dbReference type="PANTHER" id="PTHR34220">
    <property type="entry name" value="SENSOR HISTIDINE KINASE YPDA"/>
    <property type="match status" value="1"/>
</dbReference>
<dbReference type="GO" id="GO:0016020">
    <property type="term" value="C:membrane"/>
    <property type="evidence" value="ECO:0007669"/>
    <property type="project" value="InterPro"/>
</dbReference>
<dbReference type="InterPro" id="IPR010559">
    <property type="entry name" value="Sig_transdc_His_kin_internal"/>
</dbReference>
<comment type="caution">
    <text evidence="3">The sequence shown here is derived from an EMBL/GenBank/DDBJ whole genome shotgun (WGS) entry which is preliminary data.</text>
</comment>
<name>A0A7W8ZJM5_9SPHI</name>
<sequence length="367" mass="43080">MRLNNYPAWISKIDWNKQYSTRTRILFHLLMWTFLSILYFNGYNRYDKQLGWLFVIKDLTSIILIFYTVSYYVLPRLLFKGKVLLALIAGLISYLLYGSLTYLLCVIINANFEQSERLHKYVMSVLDHKVIGIFTWWAVSFYFLDFLYLVTPPLALKLIKLITDQSNKRLSLERDNLNLEINFLKAQINPHFLFNTLNNIYRMVNKQDPKTGPMVLHFADLMRYTLYESNVDKILLSREVEFINDYLALERIRYGNDVSIKTNFNEDFGRMLVVPLILFPFIENAFKHGIDATIESSWIEISLEVIDNVLHFKVNNSVGNAYPTEEFGGVGVANVKKRLNIHYVNKYKLINQIQDGVYSINLQLVLN</sequence>
<dbReference type="Proteomes" id="UP000537204">
    <property type="component" value="Unassembled WGS sequence"/>
</dbReference>
<dbReference type="Pfam" id="PF06580">
    <property type="entry name" value="His_kinase"/>
    <property type="match status" value="1"/>
</dbReference>
<dbReference type="GO" id="GO:0000155">
    <property type="term" value="F:phosphorelay sensor kinase activity"/>
    <property type="evidence" value="ECO:0007669"/>
    <property type="project" value="InterPro"/>
</dbReference>
<evidence type="ECO:0000313" key="3">
    <source>
        <dbReference type="EMBL" id="MBB5635232.1"/>
    </source>
</evidence>
<keyword evidence="1" id="KW-1133">Transmembrane helix</keyword>
<dbReference type="InterPro" id="IPR050640">
    <property type="entry name" value="Bact_2-comp_sensor_kinase"/>
</dbReference>
<organism evidence="3 4">
    <name type="scientific">Pedobacter cryoconitis</name>
    <dbReference type="NCBI Taxonomy" id="188932"/>
    <lineage>
        <taxon>Bacteria</taxon>
        <taxon>Pseudomonadati</taxon>
        <taxon>Bacteroidota</taxon>
        <taxon>Sphingobacteriia</taxon>
        <taxon>Sphingobacteriales</taxon>
        <taxon>Sphingobacteriaceae</taxon>
        <taxon>Pedobacter</taxon>
    </lineage>
</organism>